<organism evidence="2 3">
    <name type="scientific">Musicola paradisiaca (strain Ech703)</name>
    <name type="common">Dickeya paradisiaca</name>
    <name type="synonym">Dickeya dadantii</name>
    <dbReference type="NCBI Taxonomy" id="579405"/>
    <lineage>
        <taxon>Bacteria</taxon>
        <taxon>Pseudomonadati</taxon>
        <taxon>Pseudomonadota</taxon>
        <taxon>Gammaproteobacteria</taxon>
        <taxon>Enterobacterales</taxon>
        <taxon>Pectobacteriaceae</taxon>
        <taxon>Musicola</taxon>
    </lineage>
</organism>
<reference evidence="2" key="1">
    <citation type="submission" date="2009-06" db="EMBL/GenBank/DDBJ databases">
        <title>Complete sequence of Dickeya dadantii Ech703.</title>
        <authorList>
            <consortium name="US DOE Joint Genome Institute"/>
            <person name="Lucas S."/>
            <person name="Copeland A."/>
            <person name="Lapidus A."/>
            <person name="Glavina del Rio T."/>
            <person name="Dalin E."/>
            <person name="Tice H."/>
            <person name="Bruce D."/>
            <person name="Goodwin L."/>
            <person name="Pitluck S."/>
            <person name="Chertkov O."/>
            <person name="Brettin T."/>
            <person name="Detter J.C."/>
            <person name="Han C."/>
            <person name="Larimer F."/>
            <person name="Land M."/>
            <person name="Hauser L."/>
            <person name="Kyrpides N."/>
            <person name="Mikhailova N."/>
            <person name="Balakrishnan V."/>
            <person name="Glasner J."/>
            <person name="Perna N.T."/>
        </authorList>
    </citation>
    <scope>NUCLEOTIDE SEQUENCE [LARGE SCALE GENOMIC DNA]</scope>
    <source>
        <strain evidence="2">Ech703</strain>
    </source>
</reference>
<evidence type="ECO:0000313" key="2">
    <source>
        <dbReference type="EMBL" id="ACS85097.1"/>
    </source>
</evidence>
<dbReference type="InterPro" id="IPR003848">
    <property type="entry name" value="DUF218"/>
</dbReference>
<dbReference type="CDD" id="cd06259">
    <property type="entry name" value="YdcF-like"/>
    <property type="match status" value="1"/>
</dbReference>
<feature type="domain" description="DUF218" evidence="1">
    <location>
        <begin position="43"/>
        <end position="174"/>
    </location>
</feature>
<name>C6CDI0_MUSP7</name>
<dbReference type="eggNOG" id="COG1434">
    <property type="taxonomic scope" value="Bacteria"/>
</dbReference>
<dbReference type="PANTHER" id="PTHR30336">
    <property type="entry name" value="INNER MEMBRANE PROTEIN, PROBABLE PERMEASE"/>
    <property type="match status" value="1"/>
</dbReference>
<dbReference type="Gene3D" id="3.40.50.620">
    <property type="entry name" value="HUPs"/>
    <property type="match status" value="1"/>
</dbReference>
<sequence>MHLSDAMMTDLNTLATWLAQDDMPGLTHINPDGLILAGHAVLPNILGALALAQSINIPVLLSGGIGHSTALLQTAMAKNPLTTTIDTAGMCEAEMLSAIAGRVFGMADAQILMEPRSRNCGENADFSSELLRDGQRTWRNIILVQDPLMQRRTVETFMFHWRKKGMPCRFISWPVFVPYLVRIGDVPVIMGGQLPGIWDIERYIAMMLGELRRLNDDSNGYGPSGAGFIGHVDLPDKVMMAGERLTAHGLCWRS</sequence>
<dbReference type="Proteomes" id="UP000002734">
    <property type="component" value="Chromosome"/>
</dbReference>
<accession>C6CDI0</accession>
<gene>
    <name evidence="2" type="ordered locus">Dd703_1295</name>
</gene>
<dbReference type="Gene3D" id="1.10.3620.10">
    <property type="entry name" value="YdcF like domain"/>
    <property type="match status" value="1"/>
</dbReference>
<dbReference type="HOGENOM" id="CLU_084257_0_0_6"/>
<dbReference type="InterPro" id="IPR014729">
    <property type="entry name" value="Rossmann-like_a/b/a_fold"/>
</dbReference>
<dbReference type="Pfam" id="PF02698">
    <property type="entry name" value="DUF218"/>
    <property type="match status" value="1"/>
</dbReference>
<proteinExistence type="predicted"/>
<dbReference type="EMBL" id="CP001654">
    <property type="protein sequence ID" value="ACS85097.1"/>
    <property type="molecule type" value="Genomic_DNA"/>
</dbReference>
<dbReference type="AlphaFoldDB" id="C6CDI0"/>
<evidence type="ECO:0000313" key="3">
    <source>
        <dbReference type="Proteomes" id="UP000002734"/>
    </source>
</evidence>
<evidence type="ECO:0000259" key="1">
    <source>
        <dbReference type="Pfam" id="PF02698"/>
    </source>
</evidence>
<dbReference type="GO" id="GO:0005886">
    <property type="term" value="C:plasma membrane"/>
    <property type="evidence" value="ECO:0007669"/>
    <property type="project" value="TreeGrafter"/>
</dbReference>
<dbReference type="RefSeq" id="WP_012764914.1">
    <property type="nucleotide sequence ID" value="NC_012880.1"/>
</dbReference>
<dbReference type="STRING" id="579405.Dd703_1295"/>
<dbReference type="InterPro" id="IPR051599">
    <property type="entry name" value="Cell_Envelope_Assoc"/>
</dbReference>
<protein>
    <recommendedName>
        <fullName evidence="1">DUF218 domain-containing protein</fullName>
    </recommendedName>
</protein>
<dbReference type="KEGG" id="dda:Dd703_1295"/>
<keyword evidence="3" id="KW-1185">Reference proteome</keyword>
<dbReference type="PANTHER" id="PTHR30336:SF20">
    <property type="entry name" value="DUF218 DOMAIN-CONTAINING PROTEIN"/>
    <property type="match status" value="1"/>
</dbReference>